<sequence length="210" mass="23740">MQETKPTTSVTRLSEENLRLHNAAYPKDDGYFQVNLIREERARAFEQEMYRQVFGDIDGLEDADFNIEDGDIALRRTASLDALRLYHGSFASSQTPMNRFMTLSPAHDTHPWLARNAMDEAGIGHGDLETLDLRKLASEMVNSEEPPNTTQEASMGSLQPSSDTLSISRFKEIRNARKEGPRTRKRIGIRKHNLVDRSKTPQSKPPNAGK</sequence>
<feature type="compositionally biased region" description="Basic and acidic residues" evidence="1">
    <location>
        <begin position="169"/>
        <end position="182"/>
    </location>
</feature>
<evidence type="ECO:0000313" key="2">
    <source>
        <dbReference type="EMBL" id="KAF2186149.1"/>
    </source>
</evidence>
<dbReference type="AlphaFoldDB" id="A0A6A6E6E8"/>
<dbReference type="EMBL" id="ML994630">
    <property type="protein sequence ID" value="KAF2186149.1"/>
    <property type="molecule type" value="Genomic_DNA"/>
</dbReference>
<protein>
    <submittedName>
        <fullName evidence="2">Uncharacterized protein</fullName>
    </submittedName>
</protein>
<gene>
    <name evidence="2" type="ORF">K469DRAFT_706808</name>
</gene>
<reference evidence="2" key="1">
    <citation type="journal article" date="2020" name="Stud. Mycol.">
        <title>101 Dothideomycetes genomes: a test case for predicting lifestyles and emergence of pathogens.</title>
        <authorList>
            <person name="Haridas S."/>
            <person name="Albert R."/>
            <person name="Binder M."/>
            <person name="Bloem J."/>
            <person name="Labutti K."/>
            <person name="Salamov A."/>
            <person name="Andreopoulos B."/>
            <person name="Baker S."/>
            <person name="Barry K."/>
            <person name="Bills G."/>
            <person name="Bluhm B."/>
            <person name="Cannon C."/>
            <person name="Castanera R."/>
            <person name="Culley D."/>
            <person name="Daum C."/>
            <person name="Ezra D."/>
            <person name="Gonzalez J."/>
            <person name="Henrissat B."/>
            <person name="Kuo A."/>
            <person name="Liang C."/>
            <person name="Lipzen A."/>
            <person name="Lutzoni F."/>
            <person name="Magnuson J."/>
            <person name="Mondo S."/>
            <person name="Nolan M."/>
            <person name="Ohm R."/>
            <person name="Pangilinan J."/>
            <person name="Park H.-J."/>
            <person name="Ramirez L."/>
            <person name="Alfaro M."/>
            <person name="Sun H."/>
            <person name="Tritt A."/>
            <person name="Yoshinaga Y."/>
            <person name="Zwiers L.-H."/>
            <person name="Turgeon B."/>
            <person name="Goodwin S."/>
            <person name="Spatafora J."/>
            <person name="Crous P."/>
            <person name="Grigoriev I."/>
        </authorList>
    </citation>
    <scope>NUCLEOTIDE SEQUENCE</scope>
    <source>
        <strain evidence="2">CBS 207.26</strain>
    </source>
</reference>
<feature type="compositionally biased region" description="Polar residues" evidence="1">
    <location>
        <begin position="145"/>
        <end position="167"/>
    </location>
</feature>
<name>A0A6A6E6E8_9PEZI</name>
<feature type="region of interest" description="Disordered" evidence="1">
    <location>
        <begin position="140"/>
        <end position="210"/>
    </location>
</feature>
<evidence type="ECO:0000313" key="3">
    <source>
        <dbReference type="Proteomes" id="UP000800200"/>
    </source>
</evidence>
<accession>A0A6A6E6E8</accession>
<organism evidence="2 3">
    <name type="scientific">Zopfia rhizophila CBS 207.26</name>
    <dbReference type="NCBI Taxonomy" id="1314779"/>
    <lineage>
        <taxon>Eukaryota</taxon>
        <taxon>Fungi</taxon>
        <taxon>Dikarya</taxon>
        <taxon>Ascomycota</taxon>
        <taxon>Pezizomycotina</taxon>
        <taxon>Dothideomycetes</taxon>
        <taxon>Dothideomycetes incertae sedis</taxon>
        <taxon>Zopfiaceae</taxon>
        <taxon>Zopfia</taxon>
    </lineage>
</organism>
<keyword evidence="3" id="KW-1185">Reference proteome</keyword>
<dbReference type="OrthoDB" id="3778648at2759"/>
<dbReference type="Proteomes" id="UP000800200">
    <property type="component" value="Unassembled WGS sequence"/>
</dbReference>
<evidence type="ECO:0000256" key="1">
    <source>
        <dbReference type="SAM" id="MobiDB-lite"/>
    </source>
</evidence>
<proteinExistence type="predicted"/>
<feature type="compositionally biased region" description="Basic residues" evidence="1">
    <location>
        <begin position="183"/>
        <end position="192"/>
    </location>
</feature>